<organism evidence="1">
    <name type="scientific">Oryza sativa subsp. japonica</name>
    <name type="common">Rice</name>
    <dbReference type="NCBI Taxonomy" id="39947"/>
    <lineage>
        <taxon>Eukaryota</taxon>
        <taxon>Viridiplantae</taxon>
        <taxon>Streptophyta</taxon>
        <taxon>Embryophyta</taxon>
        <taxon>Tracheophyta</taxon>
        <taxon>Spermatophyta</taxon>
        <taxon>Magnoliopsida</taxon>
        <taxon>Liliopsida</taxon>
        <taxon>Poales</taxon>
        <taxon>Poaceae</taxon>
        <taxon>BOP clade</taxon>
        <taxon>Oryzoideae</taxon>
        <taxon>Oryzeae</taxon>
        <taxon>Oryzinae</taxon>
        <taxon>Oryza</taxon>
        <taxon>Oryza sativa</taxon>
    </lineage>
</organism>
<name>Q2R0U4_ORYSJ</name>
<evidence type="ECO:0000313" key="1">
    <source>
        <dbReference type="EMBL" id="ABA94967.1"/>
    </source>
</evidence>
<sequence length="434" mass="48879">MWKYGEIHGNTVGWGILRAHLEDQWMEMGVGGLPPKRLKLFPIFKHVSGIDSDENMSPTIATFEVRNETPSNVSIPSSTIVTGTLANVTNLSAVELKRKPDREVYASLSAEEKEAKLQNNRDYRQRKEEAKTSLTGTLDDITNLSAIELGRKRDKEMYASLPAEKKEAKLQKNRDYRQRKKEATISPTGTLGDITNLTPIELTWKRARHRKFGQYDQYNHYRCAMARQWDVRSSSNYIHDYLVHWKSCLSTKARRLSFASLLGNYSFVVTRPRLFVFLGGGDESEATTAETIGGIRWWVELREAERGSKPATLEVSAAAGWKDVAAITRENERAAAIHSGARLFGKLFLSSCALGGVAVLQQSQRRKEAFIEVGSAKVEAMSGSARRGYRVFIEATLYIRPTTTRAIPASRLRAFIDSRVVTDLDRAQNKKTKE</sequence>
<proteinExistence type="predicted"/>
<dbReference type="EMBL" id="DP000010">
    <property type="protein sequence ID" value="ABA94967.1"/>
    <property type="molecule type" value="Genomic_DNA"/>
</dbReference>
<accession>Q2R0U4</accession>
<gene>
    <name evidence="1" type="ordered locus">LOC_Os11g41390</name>
</gene>
<dbReference type="AlphaFoldDB" id="Q2R0U4"/>
<reference evidence="1" key="2">
    <citation type="submission" date="2005-04" db="EMBL/GenBank/DDBJ databases">
        <authorList>
            <person name="Buell C.R."/>
            <person name="Wing R.A."/>
            <person name="McCombie W.A."/>
            <person name="Ouyang S."/>
        </authorList>
    </citation>
    <scope>NUCLEOTIDE SEQUENCE</scope>
</reference>
<reference evidence="1" key="1">
    <citation type="journal article" date="2005" name="BMC Biol.">
        <title>The sequence of rice chromosomes 11 and 12, rich in disease resistance genes and recent gene duplications.</title>
        <authorList>
            <consortium name="The rice chromosomes 11 and 12 sequencing consortia"/>
        </authorList>
    </citation>
    <scope>NUCLEOTIDE SEQUENCE [LARGE SCALE GENOMIC DNA]</scope>
</reference>
<protein>
    <submittedName>
        <fullName evidence="1">Uncharacterized protein</fullName>
    </submittedName>
</protein>
<reference evidence="1" key="3">
    <citation type="submission" date="2006-01" db="EMBL/GenBank/DDBJ databases">
        <authorList>
            <person name="Buell R."/>
        </authorList>
    </citation>
    <scope>NUCLEOTIDE SEQUENCE</scope>
</reference>